<dbReference type="AlphaFoldDB" id="A0A9Q3UYK8"/>
<organism evidence="1 2">
    <name type="scientific">Chryseobacterium turcicum</name>
    <dbReference type="NCBI Taxonomy" id="2898076"/>
    <lineage>
        <taxon>Bacteria</taxon>
        <taxon>Pseudomonadati</taxon>
        <taxon>Bacteroidota</taxon>
        <taxon>Flavobacteriia</taxon>
        <taxon>Flavobacteriales</taxon>
        <taxon>Weeksellaceae</taxon>
        <taxon>Chryseobacterium group</taxon>
        <taxon>Chryseobacterium</taxon>
    </lineage>
</organism>
<keyword evidence="2" id="KW-1185">Reference proteome</keyword>
<evidence type="ECO:0000313" key="1">
    <source>
        <dbReference type="EMBL" id="MCD1115599.1"/>
    </source>
</evidence>
<reference evidence="1" key="1">
    <citation type="submission" date="2021-11" db="EMBL/GenBank/DDBJ databases">
        <title>Description of novel Chryseobacterium species.</title>
        <authorList>
            <person name="Saticioglu I.B."/>
            <person name="Ay H."/>
            <person name="Altun S."/>
            <person name="Duman M."/>
        </authorList>
    </citation>
    <scope>NUCLEOTIDE SEQUENCE</scope>
    <source>
        <strain evidence="1">C-17</strain>
    </source>
</reference>
<evidence type="ECO:0000313" key="2">
    <source>
        <dbReference type="Proteomes" id="UP001108025"/>
    </source>
</evidence>
<sequence>MNQTKNISREESIDIIHDNILFTAFKRQLIDVSNLIGGTNQHKTEILNMTVFETLLFKMMTKDEMIQNLEKQICELLKKVFEKRINLYSYSQIINIDQLQLAEEIYNEWIKALTTFRNNHKAA</sequence>
<gene>
    <name evidence="1" type="ORF">LO744_01745</name>
</gene>
<protein>
    <submittedName>
        <fullName evidence="1">Uncharacterized protein</fullName>
    </submittedName>
</protein>
<accession>A0A9Q3UYK8</accession>
<dbReference type="Proteomes" id="UP001108025">
    <property type="component" value="Unassembled WGS sequence"/>
</dbReference>
<dbReference type="RefSeq" id="WP_230666768.1">
    <property type="nucleotide sequence ID" value="NZ_JAJNAY010000001.1"/>
</dbReference>
<proteinExistence type="predicted"/>
<name>A0A9Q3UYK8_9FLAO</name>
<dbReference type="EMBL" id="JAJNAY010000001">
    <property type="protein sequence ID" value="MCD1115599.1"/>
    <property type="molecule type" value="Genomic_DNA"/>
</dbReference>
<comment type="caution">
    <text evidence="1">The sequence shown here is derived from an EMBL/GenBank/DDBJ whole genome shotgun (WGS) entry which is preliminary data.</text>
</comment>